<gene>
    <name evidence="3" type="ORF">H8K52_19465</name>
</gene>
<keyword evidence="1" id="KW-0732">Signal</keyword>
<feature type="chain" id="PRO_5045716628" evidence="1">
    <location>
        <begin position="27"/>
        <end position="580"/>
    </location>
</feature>
<dbReference type="Pfam" id="PF13946">
    <property type="entry name" value="DUF4214"/>
    <property type="match status" value="1"/>
</dbReference>
<evidence type="ECO:0000256" key="1">
    <source>
        <dbReference type="SAM" id="SignalP"/>
    </source>
</evidence>
<dbReference type="InterPro" id="IPR025282">
    <property type="entry name" value="DUF4214"/>
</dbReference>
<name>A0ABR6X997_9BURK</name>
<protein>
    <submittedName>
        <fullName evidence="3">DUF4214 domain-containing protein</fullName>
    </submittedName>
</protein>
<dbReference type="PROSITE" id="PS51257">
    <property type="entry name" value="PROKAR_LIPOPROTEIN"/>
    <property type="match status" value="1"/>
</dbReference>
<proteinExistence type="predicted"/>
<evidence type="ECO:0000259" key="2">
    <source>
        <dbReference type="Pfam" id="PF13946"/>
    </source>
</evidence>
<comment type="caution">
    <text evidence="3">The sequence shown here is derived from an EMBL/GenBank/DDBJ whole genome shotgun (WGS) entry which is preliminary data.</text>
</comment>
<evidence type="ECO:0000313" key="3">
    <source>
        <dbReference type="EMBL" id="MBC3809524.1"/>
    </source>
</evidence>
<organism evidence="3 4">
    <name type="scientific">Undibacterium seohonense</name>
    <dbReference type="NCBI Taxonomy" id="1344950"/>
    <lineage>
        <taxon>Bacteria</taxon>
        <taxon>Pseudomonadati</taxon>
        <taxon>Pseudomonadota</taxon>
        <taxon>Betaproteobacteria</taxon>
        <taxon>Burkholderiales</taxon>
        <taxon>Oxalobacteraceae</taxon>
        <taxon>Undibacterium</taxon>
    </lineage>
</organism>
<feature type="domain" description="DUF4214" evidence="2">
    <location>
        <begin position="158"/>
        <end position="214"/>
    </location>
</feature>
<dbReference type="Proteomes" id="UP000648257">
    <property type="component" value="Unassembled WGS sequence"/>
</dbReference>
<sequence length="580" mass="63464">MKLLFSTRTLSCYALLLALAACGGEANDERTGVSTKSTPPPMVDNIVEFNGPRADYMITQTATQFQIKNKQSGVTVLHPLSTTVLKFSDLKLNTNMLALSKSIPADELKIIVELYVAFFNRVPDAEGLAYWINEKRAGKSIEDIADVFYGAAILYSEQTDYTASMSNADFVKIIYKNVLGRSGATAPPEKDVNYWADELDTGKTSKGGLILSILNVAHQFTNHPEFGWVTQLLENKYTVAADFAITQGLTYSSGQESIIKTMAIAKAVTPTNIDAAKAMFKVIGFAADMNKSPPQLIGEPKLTIGSPSLLELTFDRDMDSSYQTEGSYVQKSSGWRSDKRTFFIEIEDFQANGRVTFFGVGSDGLPAFSSAEHIPISEDIVYYFPKSASQLLEPPAIIGIPQFTPGATPTLEVKFDSAMQSSFAVEGSFVAKAMYWKADKRSFVIEFNEFVSGSDVYFNGIRNDGQPGFVSSANVAMRTPFVFRLPKSDAPSFSKIVSGPTFTAGTDPKIVISFDRMMGPGFLVKGDYVPKSSYWMSDKKTFVIEFLSYTPGGTVQFLSDGFRSSSGDPMAGTVTFKFPE</sequence>
<reference evidence="3 4" key="1">
    <citation type="submission" date="2020-08" db="EMBL/GenBank/DDBJ databases">
        <title>Novel species isolated from subtropical streams in China.</title>
        <authorList>
            <person name="Lu H."/>
        </authorList>
    </citation>
    <scope>NUCLEOTIDE SEQUENCE [LARGE SCALE GENOMIC DNA]</scope>
    <source>
        <strain evidence="3 4">KACC 16656</strain>
    </source>
</reference>
<dbReference type="RefSeq" id="WP_186924581.1">
    <property type="nucleotide sequence ID" value="NZ_JACOFW010000037.1"/>
</dbReference>
<feature type="signal peptide" evidence="1">
    <location>
        <begin position="1"/>
        <end position="26"/>
    </location>
</feature>
<accession>A0ABR6X997</accession>
<dbReference type="EMBL" id="JACOFW010000037">
    <property type="protein sequence ID" value="MBC3809524.1"/>
    <property type="molecule type" value="Genomic_DNA"/>
</dbReference>
<keyword evidence="4" id="KW-1185">Reference proteome</keyword>
<evidence type="ECO:0000313" key="4">
    <source>
        <dbReference type="Proteomes" id="UP000648257"/>
    </source>
</evidence>